<evidence type="ECO:0000256" key="2">
    <source>
        <dbReference type="ARBA" id="ARBA00022695"/>
    </source>
</evidence>
<dbReference type="InterPro" id="IPR029044">
    <property type="entry name" value="Nucleotide-diphossugar_trans"/>
</dbReference>
<dbReference type="PANTHER" id="PTHR43584">
    <property type="entry name" value="NUCLEOTIDYL TRANSFERASE"/>
    <property type="match status" value="1"/>
</dbReference>
<dbReference type="EMBL" id="BRXX01000280">
    <property type="protein sequence ID" value="GMI02315.1"/>
    <property type="molecule type" value="Genomic_DNA"/>
</dbReference>
<dbReference type="GO" id="GO:0016779">
    <property type="term" value="F:nucleotidyltransferase activity"/>
    <property type="evidence" value="ECO:0007669"/>
    <property type="project" value="UniProtKB-KW"/>
</dbReference>
<dbReference type="SUPFAM" id="SSF53448">
    <property type="entry name" value="Nucleotide-diphospho-sugar transferases"/>
    <property type="match status" value="1"/>
</dbReference>
<evidence type="ECO:0008006" key="5">
    <source>
        <dbReference type="Google" id="ProtNLM"/>
    </source>
</evidence>
<name>A0A9W7C3V3_9STRA</name>
<proteinExistence type="predicted"/>
<evidence type="ECO:0000313" key="3">
    <source>
        <dbReference type="EMBL" id="GMI02315.1"/>
    </source>
</evidence>
<reference evidence="4" key="1">
    <citation type="journal article" date="2023" name="Commun. Biol.">
        <title>Genome analysis of Parmales, the sister group of diatoms, reveals the evolutionary specialization of diatoms from phago-mixotrophs to photoautotrophs.</title>
        <authorList>
            <person name="Ban H."/>
            <person name="Sato S."/>
            <person name="Yoshikawa S."/>
            <person name="Yamada K."/>
            <person name="Nakamura Y."/>
            <person name="Ichinomiya M."/>
            <person name="Sato N."/>
            <person name="Blanc-Mathieu R."/>
            <person name="Endo H."/>
            <person name="Kuwata A."/>
            <person name="Ogata H."/>
        </authorList>
    </citation>
    <scope>NUCLEOTIDE SEQUENCE [LARGE SCALE GENOMIC DNA]</scope>
    <source>
        <strain evidence="4">NIES 3699</strain>
    </source>
</reference>
<dbReference type="PANTHER" id="PTHR43584:SF8">
    <property type="entry name" value="N-ACETYLMURAMATE ALPHA-1-PHOSPHATE URIDYLYLTRANSFERASE"/>
    <property type="match status" value="1"/>
</dbReference>
<sequence>MASLRPIDHLPPPPAAKSHVPLNILIPMGGLGTRFSKVGYSTPKPLIKIAGRPMLFWLLDNLVLQDGDVVFMAIDRKVAEDFNFAGLLRDTYGNDLDFRVILLDFETRGAAETLYSMLQEMSAAELENRTISLDSDTVYFSDVLTDFRNLPPLTGASFYFKDLRADAASNPIFSYIKLTEPTKRIAEIKEKVMISDNANTGAYAFASAALLRSEVEGCIDGAVGAKGEYYTSAIIDTMLKRTDPPLPFVGVHVSDFVCVGTPKQLDDFLDELRQGKRARTKRGGKMMTFSFNFDEVDGLPLLTDELREVRMMKDLKAVGHRIEIDTRRRDKVNDDTMKESGIPFDSFGDESARKDKIRVVHKRQGVNDIEREIGWKLRRTWEGREAIVERATVTSLKRGEGELPRGFNKPRRFNMLRIDEWNGTEVVVKTGPKEIISGERFWYSTLPERLKCFTPFYFQDAKPLQRCKDNQDVVILSKMNGVTFSGLLRNKCVTKKRLKSLLIVLDKIHTSPEKEEGADDAQKVCWNYVVKLQNRYRENRELYRDLSATSGVTMSSLEKELDNYQESKSYSYASRIHGDPVFTNVILNHQGAITLVDPRGKVGPADDVSGDKWYDYSKVLQSLYGYDFFIGGVEKGDVPEAYLSSLRDCFWDFVKEKIGAGQSTAEVTRMLKLLTAAHYFSIVPLHDDPKHQSAFLAMAELLIKMI</sequence>
<keyword evidence="2" id="KW-0548">Nucleotidyltransferase</keyword>
<dbReference type="InterPro" id="IPR050065">
    <property type="entry name" value="GlmU-like"/>
</dbReference>
<organism evidence="3 4">
    <name type="scientific">Triparma verrucosa</name>
    <dbReference type="NCBI Taxonomy" id="1606542"/>
    <lineage>
        <taxon>Eukaryota</taxon>
        <taxon>Sar</taxon>
        <taxon>Stramenopiles</taxon>
        <taxon>Ochrophyta</taxon>
        <taxon>Bolidophyceae</taxon>
        <taxon>Parmales</taxon>
        <taxon>Triparmaceae</taxon>
        <taxon>Triparma</taxon>
    </lineage>
</organism>
<dbReference type="AlphaFoldDB" id="A0A9W7C3V3"/>
<comment type="caution">
    <text evidence="3">The sequence shown here is derived from an EMBL/GenBank/DDBJ whole genome shotgun (WGS) entry which is preliminary data.</text>
</comment>
<dbReference type="InterPro" id="IPR011009">
    <property type="entry name" value="Kinase-like_dom_sf"/>
</dbReference>
<dbReference type="SUPFAM" id="SSF56112">
    <property type="entry name" value="Protein kinase-like (PK-like)"/>
    <property type="match status" value="1"/>
</dbReference>
<evidence type="ECO:0000313" key="4">
    <source>
        <dbReference type="Proteomes" id="UP001165160"/>
    </source>
</evidence>
<accession>A0A9W7C3V3</accession>
<gene>
    <name evidence="3" type="ORF">TrVE_jg14145</name>
</gene>
<keyword evidence="1" id="KW-0808">Transferase</keyword>
<dbReference type="Gene3D" id="3.90.550.10">
    <property type="entry name" value="Spore Coat Polysaccharide Biosynthesis Protein SpsA, Chain A"/>
    <property type="match status" value="1"/>
</dbReference>
<protein>
    <recommendedName>
        <fullName evidence="5">Nucleotidyl transferase domain-containing protein</fullName>
    </recommendedName>
</protein>
<evidence type="ECO:0000256" key="1">
    <source>
        <dbReference type="ARBA" id="ARBA00022679"/>
    </source>
</evidence>
<keyword evidence="4" id="KW-1185">Reference proteome</keyword>
<dbReference type="Proteomes" id="UP001165160">
    <property type="component" value="Unassembled WGS sequence"/>
</dbReference>